<protein>
    <recommendedName>
        <fullName evidence="4">MarR family transcriptional regulator</fullName>
    </recommendedName>
</protein>
<feature type="region of interest" description="Disordered" evidence="1">
    <location>
        <begin position="116"/>
        <end position="142"/>
    </location>
</feature>
<comment type="caution">
    <text evidence="2">The sequence shown here is derived from an EMBL/GenBank/DDBJ whole genome shotgun (WGS) entry which is preliminary data.</text>
</comment>
<dbReference type="EMBL" id="JBFPJR010000005">
    <property type="protein sequence ID" value="MEX0426810.1"/>
    <property type="molecule type" value="Genomic_DNA"/>
</dbReference>
<accession>A0ABV3SW79</accession>
<evidence type="ECO:0000313" key="2">
    <source>
        <dbReference type="EMBL" id="MEX0426810.1"/>
    </source>
</evidence>
<sequence>MTVTRTLVEAVHARLREYGVDCTVRHERSPLVRADATLALRWAGSHQRFSLYAMPAIRLSEVLAARDEAVRAMVTAPWISPRMGEQLREAGVCYVDSVGNASVRFGTVLIEVAGRPRPPRAERTGGADRAGMASEPAAAGRRTSTLLTPANRRVVAALLDDPSLPTATLREIAAVAGVSLGQAHKAVALLADAGFHRDRLSDDQRAALADVLAAVDGLGASG</sequence>
<evidence type="ECO:0000313" key="3">
    <source>
        <dbReference type="Proteomes" id="UP001556631"/>
    </source>
</evidence>
<dbReference type="RefSeq" id="WP_367991592.1">
    <property type="nucleotide sequence ID" value="NZ_JBFPJR010000005.1"/>
</dbReference>
<gene>
    <name evidence="2" type="ORF">AB3X52_04185</name>
</gene>
<reference evidence="2 3" key="1">
    <citation type="submission" date="2024-07" db="EMBL/GenBank/DDBJ databases">
        <authorList>
            <person name="Lee S."/>
            <person name="Kang M."/>
        </authorList>
    </citation>
    <scope>NUCLEOTIDE SEQUENCE [LARGE SCALE GENOMIC DNA]</scope>
    <source>
        <strain evidence="2 3">DS6</strain>
    </source>
</reference>
<dbReference type="Proteomes" id="UP001556631">
    <property type="component" value="Unassembled WGS sequence"/>
</dbReference>
<evidence type="ECO:0008006" key="4">
    <source>
        <dbReference type="Google" id="ProtNLM"/>
    </source>
</evidence>
<organism evidence="2 3">
    <name type="scientific">Nocardioides eburneus</name>
    <dbReference type="NCBI Taxonomy" id="3231482"/>
    <lineage>
        <taxon>Bacteria</taxon>
        <taxon>Bacillati</taxon>
        <taxon>Actinomycetota</taxon>
        <taxon>Actinomycetes</taxon>
        <taxon>Propionibacteriales</taxon>
        <taxon>Nocardioidaceae</taxon>
        <taxon>Nocardioides</taxon>
    </lineage>
</organism>
<name>A0ABV3SW79_9ACTN</name>
<proteinExistence type="predicted"/>
<keyword evidence="3" id="KW-1185">Reference proteome</keyword>
<evidence type="ECO:0000256" key="1">
    <source>
        <dbReference type="SAM" id="MobiDB-lite"/>
    </source>
</evidence>